<dbReference type="Gene3D" id="1.10.1200.90">
    <property type="entry name" value="DsbA-like domain"/>
    <property type="match status" value="1"/>
</dbReference>
<protein>
    <recommendedName>
        <fullName evidence="5">Thioredoxin-like fold domain-containing protein</fullName>
    </recommendedName>
</protein>
<dbReference type="Proteomes" id="UP000294668">
    <property type="component" value="Unassembled WGS sequence"/>
</dbReference>
<reference evidence="1 3" key="1">
    <citation type="journal article" date="2017" name="Biosci Microbiota Food Health">
        <title>Genomic characterization reconfirms the taxonomic status of Lactobacillus parakefiri.</title>
        <authorList>
            <person name="Tanizawa Y."/>
            <person name="Kobayashi H."/>
            <person name="Kaminuma E."/>
            <person name="Sakamoto M."/>
            <person name="Ohkuma M."/>
            <person name="Nakamura Y."/>
            <person name="Arita M."/>
            <person name="Tohno M."/>
        </authorList>
    </citation>
    <scope>NUCLEOTIDE SEQUENCE [LARGE SCALE GENOMIC DNA]</scope>
    <source>
        <strain evidence="1 3">JCM 8573</strain>
    </source>
</reference>
<dbReference type="EMBL" id="PUFL01000056">
    <property type="protein sequence ID" value="TDG91185.1"/>
    <property type="molecule type" value="Genomic_DNA"/>
</dbReference>
<sequence length="80" mass="8700">MAFINQIYDHQDELNEQPVADVADYLTTKYGVHESKTAEVAAQDTAKEAQDNGLVSVPSVVLGDTAYADDTLKNVDELIS</sequence>
<reference evidence="2" key="3">
    <citation type="submission" date="2019-02" db="EMBL/GenBank/DDBJ databases">
        <authorList>
            <person name="Buron G."/>
            <person name="Chaylann A."/>
            <person name="Dolejs I."/>
            <person name="Forster J."/>
            <person name="Miks M.H."/>
        </authorList>
    </citation>
    <scope>NUCLEOTIDE SEQUENCE</scope>
    <source>
        <strain evidence="2">DSM 10551</strain>
    </source>
</reference>
<evidence type="ECO:0008006" key="5">
    <source>
        <dbReference type="Google" id="ProtNLM"/>
    </source>
</evidence>
<organism evidence="1 3">
    <name type="scientific">Lentilactobacillus parakefiri</name>
    <dbReference type="NCBI Taxonomy" id="152332"/>
    <lineage>
        <taxon>Bacteria</taxon>
        <taxon>Bacillati</taxon>
        <taxon>Bacillota</taxon>
        <taxon>Bacilli</taxon>
        <taxon>Lactobacillales</taxon>
        <taxon>Lactobacillaceae</taxon>
        <taxon>Lentilactobacillus</taxon>
    </lineage>
</organism>
<dbReference type="Proteomes" id="UP000214739">
    <property type="component" value="Unassembled WGS sequence"/>
</dbReference>
<keyword evidence="4" id="KW-1185">Reference proteome</keyword>
<comment type="caution">
    <text evidence="1">The sequence shown here is derived from an EMBL/GenBank/DDBJ whole genome shotgun (WGS) entry which is preliminary data.</text>
</comment>
<evidence type="ECO:0000313" key="2">
    <source>
        <dbReference type="EMBL" id="TDG91185.1"/>
    </source>
</evidence>
<reference evidence="2 4" key="2">
    <citation type="journal article" date="2019" name="Appl. Microbiol. Biotechnol.">
        <title>Uncovering carbohydrate metabolism through a genotype-phenotype association study of 56 lactic acid bacteria genomes.</title>
        <authorList>
            <person name="Buron-Moles G."/>
            <person name="Chailyan A."/>
            <person name="Dolejs I."/>
            <person name="Forster J."/>
            <person name="Miks M.H."/>
        </authorList>
    </citation>
    <scope>NUCLEOTIDE SEQUENCE [LARGE SCALE GENOMIC DNA]</scope>
    <source>
        <strain evidence="2 4">DSM 10551</strain>
    </source>
</reference>
<dbReference type="AlphaFoldDB" id="A0A224V4E0"/>
<accession>A0A224V4E0</accession>
<name>A0A224V4E0_9LACO</name>
<proteinExistence type="predicted"/>
<evidence type="ECO:0000313" key="4">
    <source>
        <dbReference type="Proteomes" id="UP000294668"/>
    </source>
</evidence>
<evidence type="ECO:0000313" key="1">
    <source>
        <dbReference type="EMBL" id="GAW71817.1"/>
    </source>
</evidence>
<evidence type="ECO:0000313" key="3">
    <source>
        <dbReference type="Proteomes" id="UP000214739"/>
    </source>
</evidence>
<gene>
    <name evidence="2" type="ORF">C5L28_002387</name>
    <name evidence="1" type="ORF">LPKJCM_00920</name>
</gene>
<dbReference type="EMBL" id="BDGB01000044">
    <property type="protein sequence ID" value="GAW71817.1"/>
    <property type="molecule type" value="Genomic_DNA"/>
</dbReference>